<evidence type="ECO:0000256" key="16">
    <source>
        <dbReference type="PIRSR" id="PIRSR006404-2"/>
    </source>
</evidence>
<dbReference type="GO" id="GO:0005886">
    <property type="term" value="C:plasma membrane"/>
    <property type="evidence" value="ECO:0007669"/>
    <property type="project" value="UniProtKB-SubCell"/>
</dbReference>
<dbReference type="GO" id="GO:0006508">
    <property type="term" value="P:proteolysis"/>
    <property type="evidence" value="ECO:0007669"/>
    <property type="project" value="UniProtKB-KW"/>
</dbReference>
<dbReference type="PANTHER" id="PTHR39188">
    <property type="entry name" value="MEMBRANE-ASSOCIATED ZINC METALLOPROTEASE M50B"/>
    <property type="match status" value="1"/>
</dbReference>
<keyword evidence="11 14" id="KW-0482">Metalloprotease</keyword>
<feature type="binding site" evidence="16">
    <location>
        <position position="63"/>
    </location>
    <ligand>
        <name>Zn(2+)</name>
        <dbReference type="ChEBI" id="CHEBI:29105"/>
        <note>catalytic</note>
    </ligand>
</feature>
<comment type="cofactor">
    <cofactor evidence="14 16">
        <name>Zn(2+)</name>
        <dbReference type="ChEBI" id="CHEBI:29105"/>
    </cofactor>
    <text evidence="14 16">Binds 1 zinc ion per subunit.</text>
</comment>
<evidence type="ECO:0000256" key="1">
    <source>
        <dbReference type="ARBA" id="ARBA00004651"/>
    </source>
</evidence>
<keyword evidence="10 14" id="KW-1133">Transmembrane helix</keyword>
<evidence type="ECO:0000256" key="13">
    <source>
        <dbReference type="ARBA" id="ARBA00023136"/>
    </source>
</evidence>
<keyword evidence="6 14" id="KW-0479">Metal-binding</keyword>
<dbReference type="Proteomes" id="UP000184384">
    <property type="component" value="Unassembled WGS sequence"/>
</dbReference>
<evidence type="ECO:0000313" key="21">
    <source>
        <dbReference type="Proteomes" id="UP000184384"/>
    </source>
</evidence>
<dbReference type="GO" id="GO:0008237">
    <property type="term" value="F:metallopeptidase activity"/>
    <property type="evidence" value="ECO:0007669"/>
    <property type="project" value="UniProtKB-UniRule"/>
</dbReference>
<dbReference type="InterPro" id="IPR016483">
    <property type="entry name" value="UCP006404_Pept_M50_CBS"/>
</dbReference>
<dbReference type="Proteomes" id="UP000237771">
    <property type="component" value="Unassembled WGS sequence"/>
</dbReference>
<feature type="transmembrane region" description="Helical" evidence="14">
    <location>
        <begin position="12"/>
        <end position="33"/>
    </location>
</feature>
<feature type="binding site" evidence="16">
    <location>
        <position position="59"/>
    </location>
    <ligand>
        <name>Zn(2+)</name>
        <dbReference type="ChEBI" id="CHEBI:29105"/>
        <note>catalytic</note>
    </ligand>
</feature>
<dbReference type="OrthoDB" id="9800627at2"/>
<evidence type="ECO:0000256" key="3">
    <source>
        <dbReference type="ARBA" id="ARBA00022475"/>
    </source>
</evidence>
<keyword evidence="9 14" id="KW-0862">Zinc</keyword>
<evidence type="ECO:0000256" key="14">
    <source>
        <dbReference type="PIRNR" id="PIRNR006404"/>
    </source>
</evidence>
<evidence type="ECO:0000256" key="5">
    <source>
        <dbReference type="ARBA" id="ARBA00022692"/>
    </source>
</evidence>
<evidence type="ECO:0000256" key="10">
    <source>
        <dbReference type="ARBA" id="ARBA00022989"/>
    </source>
</evidence>
<dbReference type="GO" id="GO:0046872">
    <property type="term" value="F:metal ion binding"/>
    <property type="evidence" value="ECO:0007669"/>
    <property type="project" value="UniProtKB-UniRule"/>
</dbReference>
<dbReference type="Pfam" id="PF02163">
    <property type="entry name" value="Peptidase_M50"/>
    <property type="match status" value="1"/>
</dbReference>
<reference evidence="19 22" key="3">
    <citation type="submission" date="2018-03" db="EMBL/GenBank/DDBJ databases">
        <title>Genomic Encyclopedia of Archaeal and Bacterial Type Strains, Phase II (KMG-II): from individual species to whole genera.</title>
        <authorList>
            <person name="Goeker M."/>
        </authorList>
    </citation>
    <scope>NUCLEOTIDE SEQUENCE [LARGE SCALE GENOMIC DNA]</scope>
    <source>
        <strain evidence="19 22">DSM 17797</strain>
    </source>
</reference>
<dbReference type="Pfam" id="PF00571">
    <property type="entry name" value="CBS"/>
    <property type="match status" value="2"/>
</dbReference>
<evidence type="ECO:0000256" key="2">
    <source>
        <dbReference type="ARBA" id="ARBA00007931"/>
    </source>
</evidence>
<feature type="transmembrane region" description="Helical" evidence="14">
    <location>
        <begin position="39"/>
        <end position="58"/>
    </location>
</feature>
<feature type="transmembrane region" description="Helical" evidence="14">
    <location>
        <begin position="99"/>
        <end position="122"/>
    </location>
</feature>
<comment type="similarity">
    <text evidence="2 14">Belongs to the peptidase M50B family.</text>
</comment>
<keyword evidence="7" id="KW-0677">Repeat</keyword>
<proteinExistence type="inferred from homology"/>
<evidence type="ECO:0000256" key="9">
    <source>
        <dbReference type="ARBA" id="ARBA00022833"/>
    </source>
</evidence>
<dbReference type="RefSeq" id="WP_072938068.1">
    <property type="nucleotide sequence ID" value="NZ_FQWO01000001.1"/>
</dbReference>
<name>A0A1M5I678_9FLAO</name>
<keyword evidence="5 14" id="KW-0812">Transmembrane</keyword>
<gene>
    <name evidence="19" type="ORF">BC624_10188</name>
    <name evidence="20" type="ORF">SAMN05443373_10188</name>
</gene>
<keyword evidence="4 14" id="KW-0645">Protease</keyword>
<accession>A0A1M5I678</accession>
<evidence type="ECO:0000256" key="6">
    <source>
        <dbReference type="ARBA" id="ARBA00022723"/>
    </source>
</evidence>
<evidence type="ECO:0000256" key="15">
    <source>
        <dbReference type="PIRSR" id="PIRSR006404-1"/>
    </source>
</evidence>
<feature type="binding site" evidence="16">
    <location>
        <position position="165"/>
    </location>
    <ligand>
        <name>Zn(2+)</name>
        <dbReference type="ChEBI" id="CHEBI:29105"/>
        <note>catalytic</note>
    </ligand>
</feature>
<feature type="transmembrane region" description="Helical" evidence="14">
    <location>
        <begin position="193"/>
        <end position="220"/>
    </location>
</feature>
<keyword evidence="22" id="KW-1185">Reference proteome</keyword>
<dbReference type="SUPFAM" id="SSF54631">
    <property type="entry name" value="CBS-domain pair"/>
    <property type="match status" value="1"/>
</dbReference>
<dbReference type="EMBL" id="PVUB01000001">
    <property type="protein sequence ID" value="PRZ27807.1"/>
    <property type="molecule type" value="Genomic_DNA"/>
</dbReference>
<dbReference type="CDD" id="cd06164">
    <property type="entry name" value="S2P-M50_SpoIVFB_CBS"/>
    <property type="match status" value="1"/>
</dbReference>
<evidence type="ECO:0000313" key="20">
    <source>
        <dbReference type="EMBL" id="SHG23697.1"/>
    </source>
</evidence>
<evidence type="ECO:0000313" key="22">
    <source>
        <dbReference type="Proteomes" id="UP000237771"/>
    </source>
</evidence>
<comment type="subcellular location">
    <subcellularLocation>
        <location evidence="1 14">Cell membrane</location>
        <topology evidence="1 14">Multi-pass membrane protein</topology>
    </subcellularLocation>
</comment>
<evidence type="ECO:0000256" key="7">
    <source>
        <dbReference type="ARBA" id="ARBA00022737"/>
    </source>
</evidence>
<dbReference type="InterPro" id="IPR000644">
    <property type="entry name" value="CBS_dom"/>
</dbReference>
<protein>
    <recommendedName>
        <fullName evidence="14">Zinc metalloprotease</fullName>
    </recommendedName>
</protein>
<organism evidence="20 21">
    <name type="scientific">Flavobacterium granuli</name>
    <dbReference type="NCBI Taxonomy" id="280093"/>
    <lineage>
        <taxon>Bacteria</taxon>
        <taxon>Pseudomonadati</taxon>
        <taxon>Bacteroidota</taxon>
        <taxon>Flavobacteriia</taxon>
        <taxon>Flavobacteriales</taxon>
        <taxon>Flavobacteriaceae</taxon>
        <taxon>Flavobacterium</taxon>
    </lineage>
</organism>
<dbReference type="InterPro" id="IPR008915">
    <property type="entry name" value="Peptidase_M50"/>
</dbReference>
<keyword evidence="8 14" id="KW-0378">Hydrolase</keyword>
<sequence length="367" mass="41054">MKGTFKLGKISGIGLFIHWTFSLLIAFIIFINYQSGYNAIQIFWSVGFIMSIFITVVLHELGHALAAKNFGITTKDITLLPIGGLARLERLPEKPSEELIVAIAGPMVNLGLALITGFFITLPENPELMATQLSGGINAHNFFLNFFIVNIVLAVFNLIPAFPMDGGRILRALLAFKFKRHVATKIAARIGQLLAVGFIILGFFSNPFLIFIGLFVIMGAQMETEYTESKYILKGYKVRDVLMKQYQSIDSNEPIKTAVDLLLDSQSKIFLITENGEPVGTLNRDQMILALSQKGENIPIHTAMNKNLIFLDVETLLEDIFEMVFSNKSNLMLVMENNQFIGTLDTENLLEFLLIKEVKTQKTYANE</sequence>
<evidence type="ECO:0000313" key="19">
    <source>
        <dbReference type="EMBL" id="PRZ27807.1"/>
    </source>
</evidence>
<evidence type="ECO:0000256" key="8">
    <source>
        <dbReference type="ARBA" id="ARBA00022801"/>
    </source>
</evidence>
<dbReference type="STRING" id="280093.SAMN05443373_10188"/>
<keyword evidence="3 14" id="KW-1003">Cell membrane</keyword>
<dbReference type="Gene3D" id="3.10.580.10">
    <property type="entry name" value="CBS-domain"/>
    <property type="match status" value="1"/>
</dbReference>
<dbReference type="PIRSF" id="PIRSF006404">
    <property type="entry name" value="UCP006404_Pept_M50_CBS"/>
    <property type="match status" value="1"/>
</dbReference>
<evidence type="ECO:0000256" key="17">
    <source>
        <dbReference type="PROSITE-ProRule" id="PRU00703"/>
    </source>
</evidence>
<dbReference type="PROSITE" id="PS51371">
    <property type="entry name" value="CBS"/>
    <property type="match status" value="1"/>
</dbReference>
<dbReference type="PANTHER" id="PTHR39188:SF3">
    <property type="entry name" value="STAGE IV SPORULATION PROTEIN FB"/>
    <property type="match status" value="1"/>
</dbReference>
<keyword evidence="12 17" id="KW-0129">CBS domain</keyword>
<reference evidence="21" key="1">
    <citation type="submission" date="2016-11" db="EMBL/GenBank/DDBJ databases">
        <authorList>
            <person name="Varghese N."/>
            <person name="Submissions S."/>
        </authorList>
    </citation>
    <scope>NUCLEOTIDE SEQUENCE [LARGE SCALE GENOMIC DNA]</scope>
    <source>
        <strain evidence="21">DSM 19729</strain>
    </source>
</reference>
<dbReference type="EMBL" id="FQWO01000001">
    <property type="protein sequence ID" value="SHG23697.1"/>
    <property type="molecule type" value="Genomic_DNA"/>
</dbReference>
<dbReference type="AlphaFoldDB" id="A0A1M5I678"/>
<feature type="active site" evidence="15">
    <location>
        <position position="60"/>
    </location>
</feature>
<dbReference type="InterPro" id="IPR046342">
    <property type="entry name" value="CBS_dom_sf"/>
</dbReference>
<feature type="domain" description="CBS" evidence="18">
    <location>
        <begin position="304"/>
        <end position="360"/>
    </location>
</feature>
<evidence type="ECO:0000256" key="12">
    <source>
        <dbReference type="ARBA" id="ARBA00023122"/>
    </source>
</evidence>
<feature type="transmembrane region" description="Helical" evidence="14">
    <location>
        <begin position="142"/>
        <end position="162"/>
    </location>
</feature>
<evidence type="ECO:0000256" key="4">
    <source>
        <dbReference type="ARBA" id="ARBA00022670"/>
    </source>
</evidence>
<evidence type="ECO:0000256" key="11">
    <source>
        <dbReference type="ARBA" id="ARBA00023049"/>
    </source>
</evidence>
<evidence type="ECO:0000259" key="18">
    <source>
        <dbReference type="PROSITE" id="PS51371"/>
    </source>
</evidence>
<keyword evidence="13 14" id="KW-0472">Membrane</keyword>
<reference evidence="20" key="2">
    <citation type="submission" date="2016-11" db="EMBL/GenBank/DDBJ databases">
        <authorList>
            <person name="Jaros S."/>
            <person name="Januszkiewicz K."/>
            <person name="Wedrychowicz H."/>
        </authorList>
    </citation>
    <scope>NUCLEOTIDE SEQUENCE [LARGE SCALE GENOMIC DNA]</scope>
    <source>
        <strain evidence="20">DSM 19729</strain>
    </source>
</reference>